<accession>A0A512NQY8</accession>
<proteinExistence type="predicted"/>
<name>A0A512NQY8_9HYPH</name>
<reference evidence="2 3" key="1">
    <citation type="submission" date="2019-07" db="EMBL/GenBank/DDBJ databases">
        <title>Whole genome shotgun sequence of Reyranella soli NBRC 108950.</title>
        <authorList>
            <person name="Hosoyama A."/>
            <person name="Uohara A."/>
            <person name="Ohji S."/>
            <person name="Ichikawa N."/>
        </authorList>
    </citation>
    <scope>NUCLEOTIDE SEQUENCE [LARGE SCALE GENOMIC DNA]</scope>
    <source>
        <strain evidence="2 3">NBRC 108950</strain>
    </source>
</reference>
<keyword evidence="3" id="KW-1185">Reference proteome</keyword>
<evidence type="ECO:0000313" key="3">
    <source>
        <dbReference type="Proteomes" id="UP000321058"/>
    </source>
</evidence>
<gene>
    <name evidence="2" type="ORF">RSO01_85170</name>
</gene>
<dbReference type="AlphaFoldDB" id="A0A512NQY8"/>
<dbReference type="Proteomes" id="UP000321058">
    <property type="component" value="Unassembled WGS sequence"/>
</dbReference>
<evidence type="ECO:0000256" key="1">
    <source>
        <dbReference type="SAM" id="MobiDB-lite"/>
    </source>
</evidence>
<feature type="region of interest" description="Disordered" evidence="1">
    <location>
        <begin position="32"/>
        <end position="57"/>
    </location>
</feature>
<evidence type="ECO:0000313" key="2">
    <source>
        <dbReference type="EMBL" id="GEP61351.1"/>
    </source>
</evidence>
<feature type="region of interest" description="Disordered" evidence="1">
    <location>
        <begin position="1"/>
        <end position="20"/>
    </location>
</feature>
<dbReference type="EMBL" id="BKAJ01000217">
    <property type="protein sequence ID" value="GEP61351.1"/>
    <property type="molecule type" value="Genomic_DNA"/>
</dbReference>
<sequence length="57" mass="6024">MQATPRCAMRPHLQGTPGVEVGNLIDRAAAEGPNLSRGSQTVQGHTFGAVRKAQEKP</sequence>
<protein>
    <submittedName>
        <fullName evidence="2">Uncharacterized protein</fullName>
    </submittedName>
</protein>
<comment type="caution">
    <text evidence="2">The sequence shown here is derived from an EMBL/GenBank/DDBJ whole genome shotgun (WGS) entry which is preliminary data.</text>
</comment>
<organism evidence="2 3">
    <name type="scientific">Reyranella soli</name>
    <dbReference type="NCBI Taxonomy" id="1230389"/>
    <lineage>
        <taxon>Bacteria</taxon>
        <taxon>Pseudomonadati</taxon>
        <taxon>Pseudomonadota</taxon>
        <taxon>Alphaproteobacteria</taxon>
        <taxon>Hyphomicrobiales</taxon>
        <taxon>Reyranellaceae</taxon>
        <taxon>Reyranella</taxon>
    </lineage>
</organism>